<dbReference type="STRING" id="299467.A0A443SV55"/>
<feature type="non-terminal residue" evidence="3">
    <location>
        <position position="103"/>
    </location>
</feature>
<keyword evidence="4" id="KW-1185">Reference proteome</keyword>
<dbReference type="OrthoDB" id="5837849at2759"/>
<dbReference type="EMBL" id="NCKV01000171">
    <property type="protein sequence ID" value="RWS31405.1"/>
    <property type="molecule type" value="Genomic_DNA"/>
</dbReference>
<dbReference type="InterPro" id="IPR052240">
    <property type="entry name" value="SAP_domain_ribonucleoprotein"/>
</dbReference>
<keyword evidence="1" id="KW-0597">Phosphoprotein</keyword>
<dbReference type="VEuPathDB" id="VectorBase:LDEU000637"/>
<feature type="compositionally biased region" description="Basic and acidic residues" evidence="2">
    <location>
        <begin position="12"/>
        <end position="27"/>
    </location>
</feature>
<dbReference type="PANTHER" id="PTHR46551">
    <property type="entry name" value="SAP DOMAIN-CONTAINING RIBONUCLEOPROTEIN"/>
    <property type="match status" value="1"/>
</dbReference>
<evidence type="ECO:0000313" key="4">
    <source>
        <dbReference type="Proteomes" id="UP000288716"/>
    </source>
</evidence>
<accession>A0A443SV55</accession>
<reference evidence="3 4" key="1">
    <citation type="journal article" date="2018" name="Gigascience">
        <title>Genomes of trombidid mites reveal novel predicted allergens and laterally-transferred genes associated with secondary metabolism.</title>
        <authorList>
            <person name="Dong X."/>
            <person name="Chaisiri K."/>
            <person name="Xia D."/>
            <person name="Armstrong S.D."/>
            <person name="Fang Y."/>
            <person name="Donnelly M.J."/>
            <person name="Kadowaki T."/>
            <person name="McGarry J.W."/>
            <person name="Darby A.C."/>
            <person name="Makepeace B.L."/>
        </authorList>
    </citation>
    <scope>NUCLEOTIDE SEQUENCE [LARGE SCALE GENOMIC DNA]</scope>
    <source>
        <strain evidence="3">UoL-UT</strain>
    </source>
</reference>
<feature type="region of interest" description="Disordered" evidence="2">
    <location>
        <begin position="39"/>
        <end position="59"/>
    </location>
</feature>
<evidence type="ECO:0000313" key="3">
    <source>
        <dbReference type="EMBL" id="RWS31405.1"/>
    </source>
</evidence>
<organism evidence="3 4">
    <name type="scientific">Leptotrombidium deliense</name>
    <dbReference type="NCBI Taxonomy" id="299467"/>
    <lineage>
        <taxon>Eukaryota</taxon>
        <taxon>Metazoa</taxon>
        <taxon>Ecdysozoa</taxon>
        <taxon>Arthropoda</taxon>
        <taxon>Chelicerata</taxon>
        <taxon>Arachnida</taxon>
        <taxon>Acari</taxon>
        <taxon>Acariformes</taxon>
        <taxon>Trombidiformes</taxon>
        <taxon>Prostigmata</taxon>
        <taxon>Anystina</taxon>
        <taxon>Parasitengona</taxon>
        <taxon>Trombiculoidea</taxon>
        <taxon>Trombiculidae</taxon>
        <taxon>Leptotrombidium</taxon>
    </lineage>
</organism>
<proteinExistence type="predicted"/>
<evidence type="ECO:0000256" key="2">
    <source>
        <dbReference type="SAM" id="MobiDB-lite"/>
    </source>
</evidence>
<feature type="compositionally biased region" description="Polar residues" evidence="2">
    <location>
        <begin position="44"/>
        <end position="58"/>
    </location>
</feature>
<evidence type="ECO:0008006" key="5">
    <source>
        <dbReference type="Google" id="ProtNLM"/>
    </source>
</evidence>
<dbReference type="GO" id="GO:0005634">
    <property type="term" value="C:nucleus"/>
    <property type="evidence" value="ECO:0007669"/>
    <property type="project" value="TreeGrafter"/>
</dbReference>
<dbReference type="AlphaFoldDB" id="A0A443SV55"/>
<comment type="caution">
    <text evidence="3">The sequence shown here is derived from an EMBL/GenBank/DDBJ whole genome shotgun (WGS) entry which is preliminary data.</text>
</comment>
<evidence type="ECO:0000256" key="1">
    <source>
        <dbReference type="ARBA" id="ARBA00022553"/>
    </source>
</evidence>
<gene>
    <name evidence="3" type="ORF">B4U80_06873</name>
</gene>
<dbReference type="PANTHER" id="PTHR46551:SF1">
    <property type="entry name" value="SAP DOMAIN-CONTAINING RIBONUCLEOPROTEIN"/>
    <property type="match status" value="1"/>
</dbReference>
<name>A0A443SV55_9ACAR</name>
<protein>
    <recommendedName>
        <fullName evidence="5">THO1-MOS11 C-terminal domain-containing protein</fullName>
    </recommendedName>
</protein>
<dbReference type="Proteomes" id="UP000288716">
    <property type="component" value="Unassembled WGS sequence"/>
</dbReference>
<dbReference type="GO" id="GO:0016973">
    <property type="term" value="P:poly(A)+ mRNA export from nucleus"/>
    <property type="evidence" value="ECO:0007669"/>
    <property type="project" value="TreeGrafter"/>
</dbReference>
<feature type="region of interest" description="Disordered" evidence="2">
    <location>
        <begin position="1"/>
        <end position="27"/>
    </location>
</feature>
<sequence length="103" mass="11538">MSRVVSSSDVKILTEEERKARRSAKFGDDDKLKERAKRFGSSAVADNSENKVTVSSTVDSERLKKRAERFGAVSDVVKKIDATEKLNKRKERFGENDSNAVTD</sequence>